<name>A0A9Q4KNG7_9EURY</name>
<proteinExistence type="predicted"/>
<gene>
    <name evidence="1" type="ORF">L0665_01310</name>
</gene>
<accession>A0A9Q4KNG7</accession>
<sequence length="166" mass="19881">MIEKNEYIPVLQKLYDKSLILQSPNDFEPVFWFYFKDAIAHLDFTLCIQGYNIQSMRNIMSMEYMRWRIGEERKEENEKFPAFINWLKANHRETFDTLPTLWRAIYDTENQASYRSFRIAMDPAALKPLPASFFTNCVDEFFDKGFLKSLYTEASLSRLYQEFIGE</sequence>
<dbReference type="AlphaFoldDB" id="A0A9Q4KNG7"/>
<reference evidence="1" key="1">
    <citation type="submission" date="2022-01" db="EMBL/GenBank/DDBJ databases">
        <title>Draft genome of Methanogenium marinum DSM 15558.</title>
        <authorList>
            <person name="Chen S.-C."/>
            <person name="You Y.-T."/>
        </authorList>
    </citation>
    <scope>NUCLEOTIDE SEQUENCE</scope>
    <source>
        <strain evidence="1">DSM 15558</strain>
    </source>
</reference>
<dbReference type="EMBL" id="JAKELO010000002">
    <property type="protein sequence ID" value="MDE4907265.1"/>
    <property type="molecule type" value="Genomic_DNA"/>
</dbReference>
<evidence type="ECO:0000313" key="2">
    <source>
        <dbReference type="Proteomes" id="UP001143747"/>
    </source>
</evidence>
<protein>
    <submittedName>
        <fullName evidence="1">Uncharacterized protein</fullName>
    </submittedName>
</protein>
<dbReference type="Proteomes" id="UP001143747">
    <property type="component" value="Unassembled WGS sequence"/>
</dbReference>
<comment type="caution">
    <text evidence="1">The sequence shown here is derived from an EMBL/GenBank/DDBJ whole genome shotgun (WGS) entry which is preliminary data.</text>
</comment>
<dbReference type="RefSeq" id="WP_274923925.1">
    <property type="nucleotide sequence ID" value="NZ_JAKELO010000002.1"/>
</dbReference>
<keyword evidence="2" id="KW-1185">Reference proteome</keyword>
<evidence type="ECO:0000313" key="1">
    <source>
        <dbReference type="EMBL" id="MDE4907265.1"/>
    </source>
</evidence>
<organism evidence="1 2">
    <name type="scientific">Methanogenium marinum</name>
    <dbReference type="NCBI Taxonomy" id="348610"/>
    <lineage>
        <taxon>Archaea</taxon>
        <taxon>Methanobacteriati</taxon>
        <taxon>Methanobacteriota</taxon>
        <taxon>Stenosarchaea group</taxon>
        <taxon>Methanomicrobia</taxon>
        <taxon>Methanomicrobiales</taxon>
        <taxon>Methanomicrobiaceae</taxon>
        <taxon>Methanogenium</taxon>
    </lineage>
</organism>